<dbReference type="HOGENOM" id="CLU_100594_1_0_10"/>
<dbReference type="EMBL" id="CP001712">
    <property type="protein sequence ID" value="EAR14813.1"/>
    <property type="molecule type" value="Genomic_DNA"/>
</dbReference>
<accession>A4CMC1</accession>
<sequence length="209" mass="23669">MAQRIQAGLILALAFLLVLGSNRLDQKHFTTVQHTVNSVYKDRVVVQGYLYELNNMVHQRELRLAGMENGADLEADRQKAEELITSLGATYLTPEETVLFRELVREFENLHNWEADTVLPGNGERMGKRAEGLAILRGIHRKLDGLVQVQLKESEELTAISKKSLGMNKLLSKLEVAFMVLIGILILVLVFYPNKRPDNQPAGEWMNFN</sequence>
<keyword evidence="3" id="KW-1185">Reference proteome</keyword>
<keyword evidence="1" id="KW-0472">Membrane</keyword>
<dbReference type="STRING" id="313596.RB2501_10822"/>
<evidence type="ECO:0000313" key="2">
    <source>
        <dbReference type="EMBL" id="EAR14813.1"/>
    </source>
</evidence>
<dbReference type="AlphaFoldDB" id="A4CMC1"/>
<dbReference type="KEGG" id="rbi:RB2501_10822"/>
<organism evidence="2 3">
    <name type="scientific">Robiginitalea biformata (strain ATCC BAA-864 / DSM 15991 / KCTC 12146 / HTCC2501)</name>
    <dbReference type="NCBI Taxonomy" id="313596"/>
    <lineage>
        <taxon>Bacteria</taxon>
        <taxon>Pseudomonadati</taxon>
        <taxon>Bacteroidota</taxon>
        <taxon>Flavobacteriia</taxon>
        <taxon>Flavobacteriales</taxon>
        <taxon>Flavobacteriaceae</taxon>
        <taxon>Robiginitalea</taxon>
    </lineage>
</organism>
<evidence type="ECO:0008006" key="4">
    <source>
        <dbReference type="Google" id="ProtNLM"/>
    </source>
</evidence>
<evidence type="ECO:0000256" key="1">
    <source>
        <dbReference type="SAM" id="Phobius"/>
    </source>
</evidence>
<name>A4CMC1_ROBBH</name>
<dbReference type="Proteomes" id="UP000009049">
    <property type="component" value="Chromosome"/>
</dbReference>
<keyword evidence="1" id="KW-1133">Transmembrane helix</keyword>
<protein>
    <recommendedName>
        <fullName evidence="4">Chemotaxis methyl-accepting receptor HlyB-like 4HB MCP domain-containing protein</fullName>
    </recommendedName>
</protein>
<gene>
    <name evidence="2" type="ordered locus">RB2501_10822</name>
</gene>
<keyword evidence="1" id="KW-0812">Transmembrane</keyword>
<evidence type="ECO:0000313" key="3">
    <source>
        <dbReference type="Proteomes" id="UP000009049"/>
    </source>
</evidence>
<proteinExistence type="predicted"/>
<reference evidence="2 3" key="1">
    <citation type="journal article" date="2009" name="J. Bacteriol.">
        <title>Complete genome sequence of Robiginitalea biformata HTCC2501.</title>
        <authorList>
            <person name="Oh H.M."/>
            <person name="Giovannoni S.J."/>
            <person name="Lee K."/>
            <person name="Ferriera S."/>
            <person name="Johnson J."/>
            <person name="Cho J.C."/>
        </authorList>
    </citation>
    <scope>NUCLEOTIDE SEQUENCE [LARGE SCALE GENOMIC DNA]</scope>
    <source>
        <strain evidence="3">ATCC BAA-864 / HTCC2501 / KCTC 12146</strain>
    </source>
</reference>
<dbReference type="eggNOG" id="ENOG5032RV0">
    <property type="taxonomic scope" value="Bacteria"/>
</dbReference>
<feature type="transmembrane region" description="Helical" evidence="1">
    <location>
        <begin position="170"/>
        <end position="192"/>
    </location>
</feature>